<organism evidence="5 6">
    <name type="scientific">Klebsiella phage KPN N137</name>
    <dbReference type="NCBI Taxonomy" id="2024238"/>
    <lineage>
        <taxon>Viruses</taxon>
        <taxon>Duplodnaviria</taxon>
        <taxon>Heunggongvirae</taxon>
        <taxon>Uroviricota</taxon>
        <taxon>Caudoviricetes</taxon>
        <taxon>Casjensviridae</taxon>
        <taxon>Yonseivirus</taxon>
        <taxon>Yonseivirus N137</taxon>
    </lineage>
</organism>
<evidence type="ECO:0000259" key="3">
    <source>
        <dbReference type="Pfam" id="PF09250"/>
    </source>
</evidence>
<sequence>MNYWNEYGIVLWENGFTVVPIIPPDSPRPKAGKRPAFEDWQKIENTRGQINGFVKKYASSGIGILTKHTPAVDIDVYDKDGVKHMMAVVEKKIGAGPVRVGRQPKKLVLCHTDEPFKKVKSATWEDDFGQRHAVEILGDGQQFVAFGIHPDTRKEYTWITDDTPVNCAAAMDLPEITLEIARDIADAFDAYAEKQGWMKVARAINGRAAEGEADDDDWAAMATVTKWDGTYDELRDIVMKYPDPENYENWIRVMAALQVSCRDQDEAKEIARDWSMQADNYDESEFEYKWEKGFTHDAQTLVTIGTIIKTVHEIEEKEAREQVSEFTEAFNEVTTMADWKAWADDFRKLRVFGIERQPTIDAAKKAYKRLNESALTNKAVKEYLSFDFSRADTPTWLKEYVFAQAQDAFVSRKTGILLSKSAFDSSHGRDIGDVEGGLSPNKFATDVVKIPIIHDVMYYPEMHGDMPESKWTQKEGLLGPEFFYDDAGLLRLNTFSPESIPKPAEKLSKLDKKAISIVKDLFVVLFPDTKERNYVMDWLAHVVQHPTKRINYSLLIRGAHGSGKSTIGVLMREMLGAQNIGYVSNSVMNGRFTDWAEGHILKIVEEVYDKGDRYSAVDKQKEFISNDRFQVEGKGVKPRDVVNTSSKLMFTNHINALPLDENQRRYLVVSTQAENHMDMDRVYGSAKEREKFFSNVYRAIENHSAAIKKWFMEWEISEGFNHKGHAPLDTNAFREMRDAANDGAGEFIADMIKGGVTLGVCKDIIFSPSLNDAFMEAEGIEMPKTSRMKNLLMELGFTQAGVLCFNSKSGRVFVRKRVRNAFQENGTLNTKWAQTTLKKHNAEVEKKIGKPKNPFDDEDDDEV</sequence>
<dbReference type="InterPro" id="IPR014819">
    <property type="entry name" value="PriCT_2"/>
</dbReference>
<gene>
    <name evidence="5" type="ORF">KPNN137_11</name>
</gene>
<dbReference type="Pfam" id="PF09250">
    <property type="entry name" value="Prim-Pol"/>
    <property type="match status" value="1"/>
</dbReference>
<dbReference type="InterPro" id="IPR045455">
    <property type="entry name" value="NrS-1_pol-like_helicase"/>
</dbReference>
<evidence type="ECO:0000259" key="4">
    <source>
        <dbReference type="Pfam" id="PF19263"/>
    </source>
</evidence>
<evidence type="ECO:0000313" key="6">
    <source>
        <dbReference type="Proteomes" id="UP000224019"/>
    </source>
</evidence>
<protein>
    <submittedName>
        <fullName evidence="5">Primase</fullName>
    </submittedName>
</protein>
<accession>A0A286MML3</accession>
<dbReference type="Gene3D" id="3.40.50.300">
    <property type="entry name" value="P-loop containing nucleotide triphosphate hydrolases"/>
    <property type="match status" value="1"/>
</dbReference>
<evidence type="ECO:0000259" key="2">
    <source>
        <dbReference type="Pfam" id="PF08707"/>
    </source>
</evidence>
<dbReference type="Proteomes" id="UP000224019">
    <property type="component" value="Segment"/>
</dbReference>
<dbReference type="Pfam" id="PF19263">
    <property type="entry name" value="DUF5906"/>
    <property type="match status" value="1"/>
</dbReference>
<dbReference type="InterPro" id="IPR027417">
    <property type="entry name" value="P-loop_NTPase"/>
</dbReference>
<feature type="domain" description="DNA primase/polymerase bifunctional N-terminal" evidence="3">
    <location>
        <begin position="12"/>
        <end position="165"/>
    </location>
</feature>
<reference evidence="5 6" key="1">
    <citation type="submission" date="2017-06" db="EMBL/GenBank/DDBJ databases">
        <title>Complete Genome Sequence of the Klebsiella phage YMC15/11/N137_KPN_BP.</title>
        <authorList>
            <person name="Jeon J."/>
            <person name="Yong D."/>
            <person name="Lee K."/>
        </authorList>
    </citation>
    <scope>NUCLEOTIDE SEQUENCE [LARGE SCALE GENOMIC DNA]</scope>
</reference>
<feature type="domain" description="Primase C-terminal 2" evidence="2">
    <location>
        <begin position="244"/>
        <end position="309"/>
    </location>
</feature>
<dbReference type="Pfam" id="PF08707">
    <property type="entry name" value="PriCT_2"/>
    <property type="match status" value="1"/>
</dbReference>
<name>A0A286MML3_9CAUD</name>
<dbReference type="SUPFAM" id="SSF52540">
    <property type="entry name" value="P-loop containing nucleoside triphosphate hydrolases"/>
    <property type="match status" value="1"/>
</dbReference>
<evidence type="ECO:0000256" key="1">
    <source>
        <dbReference type="SAM" id="MobiDB-lite"/>
    </source>
</evidence>
<proteinExistence type="predicted"/>
<dbReference type="SUPFAM" id="SSF56747">
    <property type="entry name" value="Prim-pol domain"/>
    <property type="match status" value="1"/>
</dbReference>
<dbReference type="EMBL" id="MF415410">
    <property type="protein sequence ID" value="ASW27239.1"/>
    <property type="molecule type" value="Genomic_DNA"/>
</dbReference>
<feature type="region of interest" description="Disordered" evidence="1">
    <location>
        <begin position="841"/>
        <end position="863"/>
    </location>
</feature>
<dbReference type="GO" id="GO:0016817">
    <property type="term" value="F:hydrolase activity, acting on acid anhydrides"/>
    <property type="evidence" value="ECO:0007669"/>
    <property type="project" value="InterPro"/>
</dbReference>
<keyword evidence="6" id="KW-1185">Reference proteome</keyword>
<evidence type="ECO:0000313" key="5">
    <source>
        <dbReference type="EMBL" id="ASW27239.1"/>
    </source>
</evidence>
<feature type="domain" description="NrS-1 polymerase-like helicase" evidence="4">
    <location>
        <begin position="557"/>
        <end position="665"/>
    </location>
</feature>
<dbReference type="InterPro" id="IPR015330">
    <property type="entry name" value="DNA_primase/pol_bifunc_N"/>
</dbReference>